<reference evidence="1" key="1">
    <citation type="journal article" date="2008" name="Nature">
        <title>The amphioxus genome and the evolution of the chordate karyotype.</title>
        <authorList>
            <consortium name="US DOE Joint Genome Institute (JGI-PGF)"/>
            <person name="Putnam N.H."/>
            <person name="Butts T."/>
            <person name="Ferrier D.E.K."/>
            <person name="Furlong R.F."/>
            <person name="Hellsten U."/>
            <person name="Kawashima T."/>
            <person name="Robinson-Rechavi M."/>
            <person name="Shoguchi E."/>
            <person name="Terry A."/>
            <person name="Yu J.-K."/>
            <person name="Benito-Gutierrez E.L."/>
            <person name="Dubchak I."/>
            <person name="Garcia-Fernandez J."/>
            <person name="Gibson-Brown J.J."/>
            <person name="Grigoriev I.V."/>
            <person name="Horton A.C."/>
            <person name="de Jong P.J."/>
            <person name="Jurka J."/>
            <person name="Kapitonov V.V."/>
            <person name="Kohara Y."/>
            <person name="Kuroki Y."/>
            <person name="Lindquist E."/>
            <person name="Lucas S."/>
            <person name="Osoegawa K."/>
            <person name="Pennacchio L.A."/>
            <person name="Salamov A.A."/>
            <person name="Satou Y."/>
            <person name="Sauka-Spengler T."/>
            <person name="Schmutz J."/>
            <person name="Shin-I T."/>
            <person name="Toyoda A."/>
            <person name="Bronner-Fraser M."/>
            <person name="Fujiyama A."/>
            <person name="Holland L.Z."/>
            <person name="Holland P.W.H."/>
            <person name="Satoh N."/>
            <person name="Rokhsar D.S."/>
        </authorList>
    </citation>
    <scope>NUCLEOTIDE SEQUENCE [LARGE SCALE GENOMIC DNA]</scope>
    <source>
        <strain evidence="1">S238N-H82</strain>
        <tissue evidence="1">Testes</tissue>
    </source>
</reference>
<protein>
    <submittedName>
        <fullName evidence="1">Uncharacterized protein</fullName>
    </submittedName>
</protein>
<dbReference type="EMBL" id="GG666563">
    <property type="protein sequence ID" value="EEN54855.1"/>
    <property type="molecule type" value="Genomic_DNA"/>
</dbReference>
<proteinExistence type="predicted"/>
<evidence type="ECO:0000313" key="1">
    <source>
        <dbReference type="EMBL" id="EEN54855.1"/>
    </source>
</evidence>
<accession>C3YXP6</accession>
<name>C3YXP6_BRAFL</name>
<dbReference type="InParanoid" id="C3YXP6"/>
<dbReference type="AlphaFoldDB" id="C3YXP6"/>
<organism>
    <name type="scientific">Branchiostoma floridae</name>
    <name type="common">Florida lancelet</name>
    <name type="synonym">Amphioxus</name>
    <dbReference type="NCBI Taxonomy" id="7739"/>
    <lineage>
        <taxon>Eukaryota</taxon>
        <taxon>Metazoa</taxon>
        <taxon>Chordata</taxon>
        <taxon>Cephalochordata</taxon>
        <taxon>Leptocardii</taxon>
        <taxon>Amphioxiformes</taxon>
        <taxon>Branchiostomatidae</taxon>
        <taxon>Branchiostoma</taxon>
    </lineage>
</organism>
<sequence>MERMIDVSICNCYGNYISSARLHTGTVPHVADVSRGVLLTRTHRLVHERRENKSVTAAATLLNLQQVQTLTEAALTWDTYTETAAREPGKQVSHCRSAAV</sequence>
<gene>
    <name evidence="1" type="ORF">BRAFLDRAFT_74480</name>
</gene>